<sequence>MMEKHKFRLRELWQVQGGRWLLAWALGAAALLAAVALLAVSGWFVSAAALAGLAAPATAYTFDYFRPGAVIRVLAIIRTAGRYGERLASHNAVLALLRDLRIRLFARLTRDFDKQNVSAQVMHRLTGDIDLLDNLPLRFFMPWLWALLLQAAFLLWLVWVVPNLASVVILPLLAAGIVLPALAALSGKKLAWDDTGQAEKRRILLLEPLQMLTSLLLWRRWTDCRHNFTVADTAYGRLKRRQQALASVYVWLQQCLLAALVGLMIWQALPLLQARSLSVPVLLAMVLAVFGLSEVLSPLAAQFMAYGFAAAARDRLNELAMPSETVSPISNKTFQTALNDIPDIVVNNISARYKGALNGAENVSFTLLRGEALLIRGKSGCGKSTLLDVLAGELKPQSGRLNMGGQDYHFEAVNYLAQQVDIFDMTLADNLRLGDSQISDNDLWRVLAQMALADWVKAQPQGLQTPLGEYGAAVSGGQARRIALARLLLRPRPVLLLDEPFAGLDEATRQHIWQILCKTQVNGFLIAASHHLPKDADYQILDLNGGLSFRRP</sequence>
<dbReference type="Gene3D" id="3.40.50.300">
    <property type="entry name" value="P-loop containing nucleotide triphosphate hydrolases"/>
    <property type="match status" value="1"/>
</dbReference>
<dbReference type="RefSeq" id="WP_106740780.1">
    <property type="nucleotide sequence ID" value="NZ_PXYY01000014.1"/>
</dbReference>
<proteinExistence type="predicted"/>
<feature type="transmembrane region" description="Helical" evidence="8">
    <location>
        <begin position="21"/>
        <end position="44"/>
    </location>
</feature>
<dbReference type="GO" id="GO:0140359">
    <property type="term" value="F:ABC-type transporter activity"/>
    <property type="evidence" value="ECO:0007669"/>
    <property type="project" value="InterPro"/>
</dbReference>
<evidence type="ECO:0000313" key="11">
    <source>
        <dbReference type="EMBL" id="PSJ80838.1"/>
    </source>
</evidence>
<dbReference type="PROSITE" id="PS00211">
    <property type="entry name" value="ABC_TRANSPORTER_1"/>
    <property type="match status" value="1"/>
</dbReference>
<keyword evidence="6 8" id="KW-1133">Transmembrane helix</keyword>
<dbReference type="EMBL" id="PXYY01000014">
    <property type="protein sequence ID" value="PSJ80838.1"/>
    <property type="molecule type" value="Genomic_DNA"/>
</dbReference>
<evidence type="ECO:0000256" key="6">
    <source>
        <dbReference type="ARBA" id="ARBA00022989"/>
    </source>
</evidence>
<dbReference type="GO" id="GO:0034775">
    <property type="term" value="P:glutathione transmembrane transport"/>
    <property type="evidence" value="ECO:0007669"/>
    <property type="project" value="InterPro"/>
</dbReference>
<protein>
    <submittedName>
        <fullName evidence="11">Thiol reductant ABC exporter subunit CydC</fullName>
    </submittedName>
</protein>
<dbReference type="InterPro" id="IPR011527">
    <property type="entry name" value="ABC1_TM_dom"/>
</dbReference>
<dbReference type="PANTHER" id="PTHR24221:SF653">
    <property type="entry name" value="TRANSPORT ATP-BINDING PROTEIN CYDC"/>
    <property type="match status" value="1"/>
</dbReference>
<keyword evidence="3 8" id="KW-0812">Transmembrane</keyword>
<dbReference type="InterPro" id="IPR003439">
    <property type="entry name" value="ABC_transporter-like_ATP-bd"/>
</dbReference>
<dbReference type="InterPro" id="IPR036640">
    <property type="entry name" value="ABC1_TM_sf"/>
</dbReference>
<evidence type="ECO:0000256" key="2">
    <source>
        <dbReference type="ARBA" id="ARBA00022475"/>
    </source>
</evidence>
<dbReference type="AlphaFoldDB" id="A0A2P7U1I0"/>
<keyword evidence="4" id="KW-0547">Nucleotide-binding</keyword>
<feature type="domain" description="ABC transmembrane type-1" evidence="10">
    <location>
        <begin position="26"/>
        <end position="306"/>
    </location>
</feature>
<dbReference type="PROSITE" id="PS50893">
    <property type="entry name" value="ABC_TRANSPORTER_2"/>
    <property type="match status" value="1"/>
</dbReference>
<dbReference type="PROSITE" id="PS50929">
    <property type="entry name" value="ABC_TM1F"/>
    <property type="match status" value="1"/>
</dbReference>
<evidence type="ECO:0000313" key="12">
    <source>
        <dbReference type="Proteomes" id="UP000241868"/>
    </source>
</evidence>
<dbReference type="GO" id="GO:0005886">
    <property type="term" value="C:plasma membrane"/>
    <property type="evidence" value="ECO:0007669"/>
    <property type="project" value="UniProtKB-SubCell"/>
</dbReference>
<evidence type="ECO:0000256" key="7">
    <source>
        <dbReference type="ARBA" id="ARBA00023136"/>
    </source>
</evidence>
<dbReference type="GO" id="GO:0034040">
    <property type="term" value="F:ATPase-coupled lipid transmembrane transporter activity"/>
    <property type="evidence" value="ECO:0007669"/>
    <property type="project" value="TreeGrafter"/>
</dbReference>
<dbReference type="OrthoDB" id="9802264at2"/>
<dbReference type="InterPro" id="IPR014223">
    <property type="entry name" value="ABC_CydC/D"/>
</dbReference>
<dbReference type="Gene3D" id="1.20.1560.10">
    <property type="entry name" value="ABC transporter type 1, transmembrane domain"/>
    <property type="match status" value="1"/>
</dbReference>
<keyword evidence="2" id="KW-1003">Cell membrane</keyword>
<dbReference type="InterPro" id="IPR003593">
    <property type="entry name" value="AAA+_ATPase"/>
</dbReference>
<dbReference type="SMART" id="SM00382">
    <property type="entry name" value="AAA"/>
    <property type="match status" value="1"/>
</dbReference>
<comment type="subcellular location">
    <subcellularLocation>
        <location evidence="1">Cell membrane</location>
        <topology evidence="1">Multi-pass membrane protein</topology>
    </subcellularLocation>
</comment>
<dbReference type="Proteomes" id="UP000241868">
    <property type="component" value="Unassembled WGS sequence"/>
</dbReference>
<evidence type="ECO:0000259" key="9">
    <source>
        <dbReference type="PROSITE" id="PS50893"/>
    </source>
</evidence>
<reference evidence="11 12" key="1">
    <citation type="submission" date="2018-03" db="EMBL/GenBank/DDBJ databases">
        <title>Neisseria weixii sp. nov., isolated from the intestinal contents of Tibetan Plateau pika (Ochotona curzoniae) in Yushu, Qinghai Province, China.</title>
        <authorList>
            <person name="Gui Z."/>
        </authorList>
    </citation>
    <scope>NUCLEOTIDE SEQUENCE [LARGE SCALE GENOMIC DNA]</scope>
    <source>
        <strain evidence="11 12">ATCC 51483</strain>
    </source>
</reference>
<dbReference type="GO" id="GO:0045454">
    <property type="term" value="P:cell redox homeostasis"/>
    <property type="evidence" value="ECO:0007669"/>
    <property type="project" value="InterPro"/>
</dbReference>
<feature type="domain" description="ABC transporter" evidence="9">
    <location>
        <begin position="344"/>
        <end position="550"/>
    </location>
</feature>
<feature type="transmembrane region" description="Helical" evidence="8">
    <location>
        <begin position="139"/>
        <end position="159"/>
    </location>
</feature>
<keyword evidence="12" id="KW-1185">Reference proteome</keyword>
<dbReference type="InterPro" id="IPR027417">
    <property type="entry name" value="P-loop_NTPase"/>
</dbReference>
<feature type="transmembrane region" description="Helical" evidence="8">
    <location>
        <begin position="165"/>
        <end position="185"/>
    </location>
</feature>
<dbReference type="SUPFAM" id="SSF90123">
    <property type="entry name" value="ABC transporter transmembrane region"/>
    <property type="match status" value="1"/>
</dbReference>
<dbReference type="InterPro" id="IPR017871">
    <property type="entry name" value="ABC_transporter-like_CS"/>
</dbReference>
<name>A0A2P7U1I0_9NEIS</name>
<keyword evidence="5" id="KW-0067">ATP-binding</keyword>
<gene>
    <name evidence="11" type="primary">cydC</name>
    <name evidence="11" type="ORF">C7N83_03870</name>
</gene>
<dbReference type="InterPro" id="IPR039421">
    <property type="entry name" value="Type_1_exporter"/>
</dbReference>
<evidence type="ECO:0000256" key="1">
    <source>
        <dbReference type="ARBA" id="ARBA00004651"/>
    </source>
</evidence>
<comment type="caution">
    <text evidence="11">The sequence shown here is derived from an EMBL/GenBank/DDBJ whole genome shotgun (WGS) entry which is preliminary data.</text>
</comment>
<dbReference type="Pfam" id="PF00005">
    <property type="entry name" value="ABC_tran"/>
    <property type="match status" value="1"/>
</dbReference>
<keyword evidence="7 8" id="KW-0472">Membrane</keyword>
<feature type="transmembrane region" description="Helical" evidence="8">
    <location>
        <begin position="248"/>
        <end position="269"/>
    </location>
</feature>
<dbReference type="GO" id="GO:0005524">
    <property type="term" value="F:ATP binding"/>
    <property type="evidence" value="ECO:0007669"/>
    <property type="project" value="UniProtKB-KW"/>
</dbReference>
<accession>A0A2P7U1I0</accession>
<feature type="transmembrane region" description="Helical" evidence="8">
    <location>
        <begin position="281"/>
        <end position="306"/>
    </location>
</feature>
<dbReference type="NCBIfam" id="TIGR02868">
    <property type="entry name" value="CydC"/>
    <property type="match status" value="1"/>
</dbReference>
<dbReference type="PANTHER" id="PTHR24221">
    <property type="entry name" value="ATP-BINDING CASSETTE SUB-FAMILY B"/>
    <property type="match status" value="1"/>
</dbReference>
<evidence type="ECO:0000259" key="10">
    <source>
        <dbReference type="PROSITE" id="PS50929"/>
    </source>
</evidence>
<evidence type="ECO:0000256" key="5">
    <source>
        <dbReference type="ARBA" id="ARBA00022840"/>
    </source>
</evidence>
<dbReference type="SUPFAM" id="SSF52540">
    <property type="entry name" value="P-loop containing nucleoside triphosphate hydrolases"/>
    <property type="match status" value="1"/>
</dbReference>
<organism evidence="11 12">
    <name type="scientific">Neisseria iguanae</name>
    <dbReference type="NCBI Taxonomy" id="90242"/>
    <lineage>
        <taxon>Bacteria</taxon>
        <taxon>Pseudomonadati</taxon>
        <taxon>Pseudomonadota</taxon>
        <taxon>Betaproteobacteria</taxon>
        <taxon>Neisseriales</taxon>
        <taxon>Neisseriaceae</taxon>
        <taxon>Neisseria</taxon>
    </lineage>
</organism>
<evidence type="ECO:0000256" key="3">
    <source>
        <dbReference type="ARBA" id="ARBA00022692"/>
    </source>
</evidence>
<evidence type="ECO:0000256" key="4">
    <source>
        <dbReference type="ARBA" id="ARBA00022741"/>
    </source>
</evidence>
<dbReference type="GO" id="GO:0016887">
    <property type="term" value="F:ATP hydrolysis activity"/>
    <property type="evidence" value="ECO:0007669"/>
    <property type="project" value="InterPro"/>
</dbReference>
<evidence type="ECO:0000256" key="8">
    <source>
        <dbReference type="SAM" id="Phobius"/>
    </source>
</evidence>